<dbReference type="InterPro" id="IPR036847">
    <property type="entry name" value="RimP_C_sf"/>
</dbReference>
<dbReference type="GO" id="GO:0006412">
    <property type="term" value="P:translation"/>
    <property type="evidence" value="ECO:0007669"/>
    <property type="project" value="TreeGrafter"/>
</dbReference>
<evidence type="ECO:0000256" key="2">
    <source>
        <dbReference type="ARBA" id="ARBA00022517"/>
    </source>
</evidence>
<comment type="function">
    <text evidence="3">Required for maturation of 30S ribosomal subunits.</text>
</comment>
<proteinExistence type="inferred from homology"/>
<name>A0AAI9NX05_9FIRM</name>
<dbReference type="InterPro" id="IPR035956">
    <property type="entry name" value="RimP_N_sf"/>
</dbReference>
<dbReference type="PANTHER" id="PTHR33867">
    <property type="entry name" value="RIBOSOME MATURATION FACTOR RIMP"/>
    <property type="match status" value="1"/>
</dbReference>
<keyword evidence="2 3" id="KW-0690">Ribosome biogenesis</keyword>
<dbReference type="PANTHER" id="PTHR33867:SF1">
    <property type="entry name" value="RIBOSOME MATURATION FACTOR RIMP"/>
    <property type="match status" value="1"/>
</dbReference>
<dbReference type="FunFam" id="3.30.300.70:FF:000001">
    <property type="entry name" value="Ribosome maturation factor RimP"/>
    <property type="match status" value="1"/>
</dbReference>
<evidence type="ECO:0000259" key="5">
    <source>
        <dbReference type="Pfam" id="PF17384"/>
    </source>
</evidence>
<dbReference type="AlphaFoldDB" id="A0AAI9NX05"/>
<dbReference type="Gene3D" id="3.30.300.70">
    <property type="entry name" value="RimP-like superfamily, N-terminal"/>
    <property type="match status" value="1"/>
</dbReference>
<dbReference type="HAMAP" id="MF_01077">
    <property type="entry name" value="RimP"/>
    <property type="match status" value="1"/>
</dbReference>
<dbReference type="GO" id="GO:0000028">
    <property type="term" value="P:ribosomal small subunit assembly"/>
    <property type="evidence" value="ECO:0007669"/>
    <property type="project" value="TreeGrafter"/>
</dbReference>
<keyword evidence="1 3" id="KW-0963">Cytoplasm</keyword>
<dbReference type="Gene3D" id="2.30.30.180">
    <property type="entry name" value="Ribosome maturation factor RimP, C-terminal domain"/>
    <property type="match status" value="1"/>
</dbReference>
<dbReference type="SUPFAM" id="SSF75420">
    <property type="entry name" value="YhbC-like, N-terminal domain"/>
    <property type="match status" value="1"/>
</dbReference>
<sequence length="200" mass="22641">MLIFVLELFDNYDTISEIVIDYSMRVGLGPLSIVVGIIFYRKVVVFTKRADIEAKTEALVMPIIEANNLELVDVEYVKEGSDYYLRVYADKEGGITIGDCEIVNRALGDLLDQDDYIGDAYILEVSSPGLTRPLKKEKDFKRSIGKVVEIKTFAKVNGAKEFEGVLKAYDENTVTIELEDETEITITRKDISMIRLAFIY</sequence>
<comment type="subcellular location">
    <subcellularLocation>
        <location evidence="3">Cytoplasm</location>
    </subcellularLocation>
</comment>
<reference evidence="6" key="1">
    <citation type="submission" date="2020-06" db="EMBL/GenBank/DDBJ databases">
        <title>Characterization of fructooligosaccharide metabolism and fructooligosaccharide-degrading enzymes in human commensal butyrate producers.</title>
        <authorList>
            <person name="Tanno H."/>
            <person name="Fujii T."/>
            <person name="Hirano K."/>
            <person name="Maeno S."/>
            <person name="Tonozuka T."/>
            <person name="Sakamoto M."/>
            <person name="Ohkuma M."/>
            <person name="Tochio T."/>
            <person name="Endo A."/>
        </authorList>
    </citation>
    <scope>NUCLEOTIDE SEQUENCE</scope>
    <source>
        <strain evidence="6">JCM 31265</strain>
    </source>
</reference>
<dbReference type="Pfam" id="PF02576">
    <property type="entry name" value="RimP_N"/>
    <property type="match status" value="1"/>
</dbReference>
<dbReference type="Pfam" id="PF17384">
    <property type="entry name" value="DUF150_C"/>
    <property type="match status" value="1"/>
</dbReference>
<protein>
    <recommendedName>
        <fullName evidence="3">Ribosome maturation factor RimP</fullName>
    </recommendedName>
</protein>
<evidence type="ECO:0000256" key="1">
    <source>
        <dbReference type="ARBA" id="ARBA00022490"/>
    </source>
</evidence>
<feature type="domain" description="Ribosome maturation factor RimP C-terminal" evidence="5">
    <location>
        <begin position="134"/>
        <end position="197"/>
    </location>
</feature>
<dbReference type="Proteomes" id="UP000660047">
    <property type="component" value="Unassembled WGS sequence"/>
</dbReference>
<dbReference type="GO" id="GO:0005829">
    <property type="term" value="C:cytosol"/>
    <property type="evidence" value="ECO:0007669"/>
    <property type="project" value="TreeGrafter"/>
</dbReference>
<dbReference type="InterPro" id="IPR028989">
    <property type="entry name" value="RimP_N"/>
</dbReference>
<dbReference type="SUPFAM" id="SSF74942">
    <property type="entry name" value="YhbC-like, C-terminal domain"/>
    <property type="match status" value="1"/>
</dbReference>
<dbReference type="CDD" id="cd01734">
    <property type="entry name" value="YlxS_C"/>
    <property type="match status" value="1"/>
</dbReference>
<evidence type="ECO:0000256" key="3">
    <source>
        <dbReference type="HAMAP-Rule" id="MF_01077"/>
    </source>
</evidence>
<dbReference type="InterPro" id="IPR028998">
    <property type="entry name" value="RimP_C"/>
</dbReference>
<evidence type="ECO:0000313" key="7">
    <source>
        <dbReference type="Proteomes" id="UP000660047"/>
    </source>
</evidence>
<feature type="domain" description="Ribosome maturation factor RimP N-terminal" evidence="4">
    <location>
        <begin position="59"/>
        <end position="130"/>
    </location>
</feature>
<accession>A0AAI9NX05</accession>
<comment type="caution">
    <text evidence="6">The sequence shown here is derived from an EMBL/GenBank/DDBJ whole genome shotgun (WGS) entry which is preliminary data.</text>
</comment>
<dbReference type="InterPro" id="IPR003728">
    <property type="entry name" value="Ribosome_maturation_RimP"/>
</dbReference>
<dbReference type="EMBL" id="BLYL01000001">
    <property type="protein sequence ID" value="GFO92958.1"/>
    <property type="molecule type" value="Genomic_DNA"/>
</dbReference>
<evidence type="ECO:0000259" key="4">
    <source>
        <dbReference type="Pfam" id="PF02576"/>
    </source>
</evidence>
<comment type="similarity">
    <text evidence="3">Belongs to the RimP family.</text>
</comment>
<evidence type="ECO:0000313" key="6">
    <source>
        <dbReference type="EMBL" id="GFO92958.1"/>
    </source>
</evidence>
<organism evidence="6 7">
    <name type="scientific">Coprococcus eutactus</name>
    <dbReference type="NCBI Taxonomy" id="33043"/>
    <lineage>
        <taxon>Bacteria</taxon>
        <taxon>Bacillati</taxon>
        <taxon>Bacillota</taxon>
        <taxon>Clostridia</taxon>
        <taxon>Lachnospirales</taxon>
        <taxon>Lachnospiraceae</taxon>
        <taxon>Coprococcus</taxon>
    </lineage>
</organism>
<gene>
    <name evidence="3" type="primary">rimP</name>
    <name evidence="6" type="ORF">COEU31_00040</name>
</gene>